<dbReference type="SUPFAM" id="SSF48452">
    <property type="entry name" value="TPR-like"/>
    <property type="match status" value="1"/>
</dbReference>
<keyword evidence="3" id="KW-0732">Signal</keyword>
<name>A0A4Q7N1L4_9BACT</name>
<keyword evidence="5" id="KW-0998">Cell outer membrane</keyword>
<dbReference type="Pfam" id="PF14322">
    <property type="entry name" value="SusD-like_3"/>
    <property type="match status" value="1"/>
</dbReference>
<keyword evidence="4" id="KW-0472">Membrane</keyword>
<organism evidence="8 9">
    <name type="scientific">Pseudobacter ginsenosidimutans</name>
    <dbReference type="NCBI Taxonomy" id="661488"/>
    <lineage>
        <taxon>Bacteria</taxon>
        <taxon>Pseudomonadati</taxon>
        <taxon>Bacteroidota</taxon>
        <taxon>Chitinophagia</taxon>
        <taxon>Chitinophagales</taxon>
        <taxon>Chitinophagaceae</taxon>
        <taxon>Pseudobacter</taxon>
    </lineage>
</organism>
<keyword evidence="9" id="KW-1185">Reference proteome</keyword>
<comment type="similarity">
    <text evidence="2">Belongs to the SusD family.</text>
</comment>
<evidence type="ECO:0000256" key="5">
    <source>
        <dbReference type="ARBA" id="ARBA00023237"/>
    </source>
</evidence>
<dbReference type="Gene3D" id="1.25.40.390">
    <property type="match status" value="1"/>
</dbReference>
<accession>A0A4Q7N1L4</accession>
<dbReference type="PROSITE" id="PS51257">
    <property type="entry name" value="PROKAR_LIPOPROTEIN"/>
    <property type="match status" value="1"/>
</dbReference>
<dbReference type="EMBL" id="SGXA01000001">
    <property type="protein sequence ID" value="RZS75253.1"/>
    <property type="molecule type" value="Genomic_DNA"/>
</dbReference>
<evidence type="ECO:0000259" key="7">
    <source>
        <dbReference type="Pfam" id="PF14322"/>
    </source>
</evidence>
<dbReference type="GO" id="GO:0009279">
    <property type="term" value="C:cell outer membrane"/>
    <property type="evidence" value="ECO:0007669"/>
    <property type="project" value="UniProtKB-SubCell"/>
</dbReference>
<dbReference type="InterPro" id="IPR011990">
    <property type="entry name" value="TPR-like_helical_dom_sf"/>
</dbReference>
<evidence type="ECO:0000313" key="9">
    <source>
        <dbReference type="Proteomes" id="UP000293874"/>
    </source>
</evidence>
<dbReference type="InterPro" id="IPR033985">
    <property type="entry name" value="SusD-like_N"/>
</dbReference>
<evidence type="ECO:0000259" key="6">
    <source>
        <dbReference type="Pfam" id="PF07980"/>
    </source>
</evidence>
<protein>
    <submittedName>
        <fullName evidence="8">SusD-like starch-binding protein associating with outer membrane</fullName>
    </submittedName>
</protein>
<dbReference type="Proteomes" id="UP000293874">
    <property type="component" value="Unassembled WGS sequence"/>
</dbReference>
<sequence length="501" mass="57057">MHSPANRIWVLFICILCISSLSCKKFLASYSQNNSFIESAADLDELLVGDAYVDQYMESAPEMLYTMDDDVAALVPTAINKLWEPTGFHYWKQQPRMNSDGQLTNNDPYFNDLYSKIARINTILHNVPLLRAKGQPAATLDRIAGEAHFLRAFYYFLLVNIYGKPYKPSTAGTDYGVPLKTDPAIKEQFASRSSTGQVFDQIVADLLEAEKELTGANETSTIRANQASAQAFLSRVYLYMENYEQAVLYADKVISKGQYKITNLNTHPAGKDFLRKNSPEVIFTMGANRVANIMRLFEDVSSSPGYRASDDLMINYSTQDLRLQVFFSPNSKGHMRVAKKREVENSTTDDVSDSYLIRLSEIYLNKAEALAALDRTEEARNTIQKFRENRFRPNELPPVSSEGLALINTIRDERRMELCWETQRWFDLRRYGVNTKYPFSKSIRHRSVVYTGNGYADNGYYELGPYEQDAAAYVVPIANDEIEFNQGLLTNEPRPARPLKQ</sequence>
<evidence type="ECO:0000256" key="4">
    <source>
        <dbReference type="ARBA" id="ARBA00023136"/>
    </source>
</evidence>
<evidence type="ECO:0000313" key="8">
    <source>
        <dbReference type="EMBL" id="RZS75253.1"/>
    </source>
</evidence>
<dbReference type="InterPro" id="IPR012944">
    <property type="entry name" value="SusD_RagB_dom"/>
</dbReference>
<evidence type="ECO:0000256" key="1">
    <source>
        <dbReference type="ARBA" id="ARBA00004442"/>
    </source>
</evidence>
<dbReference type="OrthoDB" id="1094477at2"/>
<feature type="domain" description="RagB/SusD" evidence="6">
    <location>
        <begin position="343"/>
        <end position="491"/>
    </location>
</feature>
<gene>
    <name evidence="8" type="ORF">EV199_1116</name>
</gene>
<dbReference type="CDD" id="cd08977">
    <property type="entry name" value="SusD"/>
    <property type="match status" value="1"/>
</dbReference>
<dbReference type="Pfam" id="PF07980">
    <property type="entry name" value="SusD_RagB"/>
    <property type="match status" value="1"/>
</dbReference>
<feature type="domain" description="SusD-like N-terminal" evidence="7">
    <location>
        <begin position="29"/>
        <end position="238"/>
    </location>
</feature>
<evidence type="ECO:0000256" key="3">
    <source>
        <dbReference type="ARBA" id="ARBA00022729"/>
    </source>
</evidence>
<dbReference type="RefSeq" id="WP_158644018.1">
    <property type="nucleotide sequence ID" value="NZ_CP042431.1"/>
</dbReference>
<comment type="subcellular location">
    <subcellularLocation>
        <location evidence="1">Cell outer membrane</location>
    </subcellularLocation>
</comment>
<evidence type="ECO:0000256" key="2">
    <source>
        <dbReference type="ARBA" id="ARBA00006275"/>
    </source>
</evidence>
<reference evidence="8 9" key="1">
    <citation type="submission" date="2019-02" db="EMBL/GenBank/DDBJ databases">
        <title>Genomic Encyclopedia of Type Strains, Phase IV (KMG-IV): sequencing the most valuable type-strain genomes for metagenomic binning, comparative biology and taxonomic classification.</title>
        <authorList>
            <person name="Goeker M."/>
        </authorList>
    </citation>
    <scope>NUCLEOTIDE SEQUENCE [LARGE SCALE GENOMIC DNA]</scope>
    <source>
        <strain evidence="8 9">DSM 18116</strain>
    </source>
</reference>
<proteinExistence type="inferred from homology"/>
<dbReference type="AlphaFoldDB" id="A0A4Q7N1L4"/>
<comment type="caution">
    <text evidence="8">The sequence shown here is derived from an EMBL/GenBank/DDBJ whole genome shotgun (WGS) entry which is preliminary data.</text>
</comment>